<evidence type="ECO:0000313" key="4">
    <source>
        <dbReference type="Proteomes" id="UP000762676"/>
    </source>
</evidence>
<dbReference type="AlphaFoldDB" id="A0AAV4JWL0"/>
<keyword evidence="4" id="KW-1185">Reference proteome</keyword>
<reference evidence="3 4" key="1">
    <citation type="journal article" date="2021" name="Elife">
        <title>Chloroplast acquisition without the gene transfer in kleptoplastic sea slugs, Plakobranchus ocellatus.</title>
        <authorList>
            <person name="Maeda T."/>
            <person name="Takahashi S."/>
            <person name="Yoshida T."/>
            <person name="Shimamura S."/>
            <person name="Takaki Y."/>
            <person name="Nagai Y."/>
            <person name="Toyoda A."/>
            <person name="Suzuki Y."/>
            <person name="Arimoto A."/>
            <person name="Ishii H."/>
            <person name="Satoh N."/>
            <person name="Nishiyama T."/>
            <person name="Hasebe M."/>
            <person name="Maruyama T."/>
            <person name="Minagawa J."/>
            <person name="Obokata J."/>
            <person name="Shigenobu S."/>
        </authorList>
    </citation>
    <scope>NUCLEOTIDE SEQUENCE [LARGE SCALE GENOMIC DNA]</scope>
</reference>
<evidence type="ECO:0000259" key="2">
    <source>
        <dbReference type="PROSITE" id="PS51253"/>
    </source>
</evidence>
<accession>A0AAV4JWL0</accession>
<feature type="domain" description="HTH CENPB-type" evidence="2">
    <location>
        <begin position="15"/>
        <end position="90"/>
    </location>
</feature>
<dbReference type="EMBL" id="BMAT01003535">
    <property type="protein sequence ID" value="GFS27079.1"/>
    <property type="molecule type" value="Genomic_DNA"/>
</dbReference>
<evidence type="ECO:0000256" key="1">
    <source>
        <dbReference type="ARBA" id="ARBA00023125"/>
    </source>
</evidence>
<dbReference type="InterPro" id="IPR006600">
    <property type="entry name" value="HTH_CenpB_DNA-bd_dom"/>
</dbReference>
<dbReference type="GO" id="GO:0003677">
    <property type="term" value="F:DNA binding"/>
    <property type="evidence" value="ECO:0007669"/>
    <property type="project" value="UniProtKB-KW"/>
</dbReference>
<organism evidence="3 4">
    <name type="scientific">Elysia marginata</name>
    <dbReference type="NCBI Taxonomy" id="1093978"/>
    <lineage>
        <taxon>Eukaryota</taxon>
        <taxon>Metazoa</taxon>
        <taxon>Spiralia</taxon>
        <taxon>Lophotrochozoa</taxon>
        <taxon>Mollusca</taxon>
        <taxon>Gastropoda</taxon>
        <taxon>Heterobranchia</taxon>
        <taxon>Euthyneura</taxon>
        <taxon>Panpulmonata</taxon>
        <taxon>Sacoglossa</taxon>
        <taxon>Placobranchoidea</taxon>
        <taxon>Plakobranchidae</taxon>
        <taxon>Elysia</taxon>
    </lineage>
</organism>
<dbReference type="PROSITE" id="PS51253">
    <property type="entry name" value="HTH_CENPB"/>
    <property type="match status" value="1"/>
</dbReference>
<keyword evidence="1" id="KW-0238">DNA-binding</keyword>
<evidence type="ECO:0000313" key="3">
    <source>
        <dbReference type="EMBL" id="GFS27079.1"/>
    </source>
</evidence>
<proteinExistence type="predicted"/>
<dbReference type="Proteomes" id="UP000762676">
    <property type="component" value="Unassembled WGS sequence"/>
</dbReference>
<protein>
    <submittedName>
        <fullName evidence="3">Tigger transposable element-derived protein 6-like protein</fullName>
    </submittedName>
</protein>
<gene>
    <name evidence="3" type="ORF">ElyMa_001738900</name>
</gene>
<name>A0AAV4JWL0_9GAST</name>
<sequence>MCLLRRVSGEIPVNAHIGRQTAIASLHEAKLADCIKVMADWGYGVTSEEVKDIAQQFVVKNGLEVPFKEGRPGYDWLMNFRKRHPEIVPGKTEQLSVCRARAEDPEVVEHFYPLLQTCHNVLI</sequence>
<comment type="caution">
    <text evidence="3">The sequence shown here is derived from an EMBL/GenBank/DDBJ whole genome shotgun (WGS) entry which is preliminary data.</text>
</comment>